<proteinExistence type="predicted"/>
<dbReference type="GO" id="GO:0008745">
    <property type="term" value="F:N-acetylmuramoyl-L-alanine amidase activity"/>
    <property type="evidence" value="ECO:0007669"/>
    <property type="project" value="UniProtKB-EC"/>
</dbReference>
<dbReference type="EC" id="3.5.1.28" evidence="2"/>
<name>A0ABW5CKB7_9HYPH</name>
<comment type="catalytic activity">
    <reaction evidence="1">
        <text>Hydrolyzes the link between N-acetylmuramoyl residues and L-amino acid residues in certain cell-wall glycopeptides.</text>
        <dbReference type="EC" id="3.5.1.28"/>
    </reaction>
</comment>
<dbReference type="PANTHER" id="PTHR30404:SF0">
    <property type="entry name" value="N-ACETYLMURAMOYL-L-ALANINE AMIDASE AMIC"/>
    <property type="match status" value="1"/>
</dbReference>
<dbReference type="PANTHER" id="PTHR30404">
    <property type="entry name" value="N-ACETYLMURAMOYL-L-ALANINE AMIDASE"/>
    <property type="match status" value="1"/>
</dbReference>
<keyword evidence="6" id="KW-1185">Reference proteome</keyword>
<dbReference type="SMART" id="SM00646">
    <property type="entry name" value="Ami_3"/>
    <property type="match status" value="1"/>
</dbReference>
<dbReference type="EMBL" id="JBHUIJ010000012">
    <property type="protein sequence ID" value="MFD2237719.1"/>
    <property type="molecule type" value="Genomic_DNA"/>
</dbReference>
<organism evidence="5 6">
    <name type="scientific">Aureimonas populi</name>
    <dbReference type="NCBI Taxonomy" id="1701758"/>
    <lineage>
        <taxon>Bacteria</taxon>
        <taxon>Pseudomonadati</taxon>
        <taxon>Pseudomonadota</taxon>
        <taxon>Alphaproteobacteria</taxon>
        <taxon>Hyphomicrobiales</taxon>
        <taxon>Aurantimonadaceae</taxon>
        <taxon>Aureimonas</taxon>
    </lineage>
</organism>
<keyword evidence="3 5" id="KW-0378">Hydrolase</keyword>
<dbReference type="InterPro" id="IPR050695">
    <property type="entry name" value="N-acetylmuramoyl_amidase_3"/>
</dbReference>
<dbReference type="Gene3D" id="3.40.630.40">
    <property type="entry name" value="Zn-dependent exopeptidases"/>
    <property type="match status" value="1"/>
</dbReference>
<gene>
    <name evidence="5" type="ORF">ACFSKQ_09620</name>
</gene>
<evidence type="ECO:0000313" key="5">
    <source>
        <dbReference type="EMBL" id="MFD2237719.1"/>
    </source>
</evidence>
<dbReference type="SUPFAM" id="SSF53187">
    <property type="entry name" value="Zn-dependent exopeptidases"/>
    <property type="match status" value="1"/>
</dbReference>
<evidence type="ECO:0000259" key="4">
    <source>
        <dbReference type="SMART" id="SM00646"/>
    </source>
</evidence>
<accession>A0ABW5CKB7</accession>
<dbReference type="Gene3D" id="2.60.40.3500">
    <property type="match status" value="1"/>
</dbReference>
<evidence type="ECO:0000256" key="3">
    <source>
        <dbReference type="ARBA" id="ARBA00022801"/>
    </source>
</evidence>
<comment type="caution">
    <text evidence="5">The sequence shown here is derived from an EMBL/GenBank/DDBJ whole genome shotgun (WGS) entry which is preliminary data.</text>
</comment>
<reference evidence="6" key="1">
    <citation type="journal article" date="2019" name="Int. J. Syst. Evol. Microbiol.">
        <title>The Global Catalogue of Microorganisms (GCM) 10K type strain sequencing project: providing services to taxonomists for standard genome sequencing and annotation.</title>
        <authorList>
            <consortium name="The Broad Institute Genomics Platform"/>
            <consortium name="The Broad Institute Genome Sequencing Center for Infectious Disease"/>
            <person name="Wu L."/>
            <person name="Ma J."/>
        </authorList>
    </citation>
    <scope>NUCLEOTIDE SEQUENCE [LARGE SCALE GENOMIC DNA]</scope>
    <source>
        <strain evidence="6">ZS-35-S2</strain>
    </source>
</reference>
<evidence type="ECO:0000256" key="2">
    <source>
        <dbReference type="ARBA" id="ARBA00011901"/>
    </source>
</evidence>
<sequence length="400" mass="42961">MSLLDLRFCMFSRLIGPILALLLLAPGMARGQDAAIVTGFALSSTEGGATVRIEVQGEPEADILLLQAPNRIALDLSNTVAAVRPPTEGEGLVSALRDGLAGKDSYRIVFTLAEPALAEMTSSAEDGRTTIELAFERASAAQFAQAVRERAGQRRAASRAPSSTRQETLHTIVLDPGHGGRDYGAVGKGGTLEKELNLSFAIALREALEASPSVRVVMTREDDVLVPLAERAAMARREEADLFVSLHADSIRYPELRGASVYTLSDRASDSLAGELAESENASDRFLGEEWQQDTPEIHGILVDLVRRETEHLSQRFAGELVLELNRADIRLINNPKRSAGFRVLMAPDVPSVLLEMGYLSNADDEEMMKSADWQAKAAEAVAEAITGFLAARAALAGAP</sequence>
<feature type="domain" description="MurNAc-LAA" evidence="4">
    <location>
        <begin position="232"/>
        <end position="387"/>
    </location>
</feature>
<evidence type="ECO:0000256" key="1">
    <source>
        <dbReference type="ARBA" id="ARBA00001561"/>
    </source>
</evidence>
<dbReference type="InterPro" id="IPR002508">
    <property type="entry name" value="MurNAc-LAA_cat"/>
</dbReference>
<dbReference type="Pfam" id="PF01520">
    <property type="entry name" value="Amidase_3"/>
    <property type="match status" value="1"/>
</dbReference>
<dbReference type="Proteomes" id="UP001597371">
    <property type="component" value="Unassembled WGS sequence"/>
</dbReference>
<dbReference type="CDD" id="cd02696">
    <property type="entry name" value="MurNAc-LAA"/>
    <property type="match status" value="1"/>
</dbReference>
<protein>
    <recommendedName>
        <fullName evidence="2">N-acetylmuramoyl-L-alanine amidase</fullName>
        <ecNumber evidence="2">3.5.1.28</ecNumber>
    </recommendedName>
</protein>
<dbReference type="RefSeq" id="WP_245195505.1">
    <property type="nucleotide sequence ID" value="NZ_CP072611.1"/>
</dbReference>
<evidence type="ECO:0000313" key="6">
    <source>
        <dbReference type="Proteomes" id="UP001597371"/>
    </source>
</evidence>